<name>I7J2P1_9BURK</name>
<protein>
    <submittedName>
        <fullName evidence="1">Uncharacterized protein</fullName>
    </submittedName>
</protein>
<dbReference type="HOGENOM" id="CLU_3096758_0_0_4"/>
<gene>
    <name evidence="1" type="ORF">KUM_1451</name>
</gene>
<organism evidence="1">
    <name type="scientific">Taylorella asinigenitalis 14/45</name>
    <dbReference type="NCBI Taxonomy" id="1091495"/>
    <lineage>
        <taxon>Bacteria</taxon>
        <taxon>Pseudomonadati</taxon>
        <taxon>Pseudomonadota</taxon>
        <taxon>Betaproteobacteria</taxon>
        <taxon>Burkholderiales</taxon>
        <taxon>Alcaligenaceae</taxon>
        <taxon>Taylorella</taxon>
    </lineage>
</organism>
<evidence type="ECO:0000313" key="1">
    <source>
        <dbReference type="EMBL" id="CCG20229.1"/>
    </source>
</evidence>
<reference evidence="1" key="1">
    <citation type="journal article" date="2012" name="Vet. Microbiol.">
        <title>Comparative genomic analyses of the Taylorellae.</title>
        <authorList>
            <person name="Hauser H."/>
            <person name="Richter D.C."/>
            <person name="van Tonder A."/>
            <person name="Clark L."/>
            <person name="Preston A."/>
        </authorList>
    </citation>
    <scope>NUCLEOTIDE SEQUENCE</scope>
    <source>
        <strain evidence="1">14/45</strain>
    </source>
</reference>
<dbReference type="BioCyc" id="TASI1091495:G13GE-1443-MONOMER"/>
<dbReference type="KEGG" id="tat:KUM_1451"/>
<sequence length="53" mass="5810">KRADASAASVTGLAPLHLPRRTTRSVSYYAFFKGWLLLSQPPDCLCLPTSFPT</sequence>
<proteinExistence type="predicted"/>
<feature type="non-terminal residue" evidence="1">
    <location>
        <position position="1"/>
    </location>
</feature>
<dbReference type="EMBL" id="HE681424">
    <property type="protein sequence ID" value="CCG20229.1"/>
    <property type="molecule type" value="Genomic_DNA"/>
</dbReference>
<accession>I7J2P1</accession>
<dbReference type="AlphaFoldDB" id="I7J2P1"/>